<feature type="compositionally biased region" description="Polar residues" evidence="1">
    <location>
        <begin position="13"/>
        <end position="26"/>
    </location>
</feature>
<reference evidence="2 3" key="1">
    <citation type="journal article" date="2012" name="Genome Biol.">
        <title>Genome and low-iron response of an oceanic diatom adapted to chronic iron limitation.</title>
        <authorList>
            <person name="Lommer M."/>
            <person name="Specht M."/>
            <person name="Roy A.S."/>
            <person name="Kraemer L."/>
            <person name="Andreson R."/>
            <person name="Gutowska M.A."/>
            <person name="Wolf J."/>
            <person name="Bergner S.V."/>
            <person name="Schilhabel M.B."/>
            <person name="Klostermeier U.C."/>
            <person name="Beiko R.G."/>
            <person name="Rosenstiel P."/>
            <person name="Hippler M."/>
            <person name="Laroche J."/>
        </authorList>
    </citation>
    <scope>NUCLEOTIDE SEQUENCE [LARGE SCALE GENOMIC DNA]</scope>
    <source>
        <strain evidence="2 3">CCMP1005</strain>
    </source>
</reference>
<organism evidence="2 3">
    <name type="scientific">Thalassiosira oceanica</name>
    <name type="common">Marine diatom</name>
    <dbReference type="NCBI Taxonomy" id="159749"/>
    <lineage>
        <taxon>Eukaryota</taxon>
        <taxon>Sar</taxon>
        <taxon>Stramenopiles</taxon>
        <taxon>Ochrophyta</taxon>
        <taxon>Bacillariophyta</taxon>
        <taxon>Coscinodiscophyceae</taxon>
        <taxon>Thalassiosirophycidae</taxon>
        <taxon>Thalassiosirales</taxon>
        <taxon>Thalassiosiraceae</taxon>
        <taxon>Thalassiosira</taxon>
    </lineage>
</organism>
<name>K0RAH8_THAOC</name>
<feature type="region of interest" description="Disordered" evidence="1">
    <location>
        <begin position="132"/>
        <end position="155"/>
    </location>
</feature>
<dbReference type="Proteomes" id="UP000266841">
    <property type="component" value="Unassembled WGS sequence"/>
</dbReference>
<comment type="caution">
    <text evidence="2">The sequence shown here is derived from an EMBL/GenBank/DDBJ whole genome shotgun (WGS) entry which is preliminary data.</text>
</comment>
<sequence length="481" mass="52081">MDATGLPRPSPPSNVSVQRTGDSTNDVADGMQEVPQGGMLSAPTIRALTDDNPPIPVWHVVDHEKETEAPHLHDGPPGPPSFPRDFDGSFAKKLENELERKLWTHHHDNPSTEHLIMEASVASAAAMDPSMEGRVGEESVSSRGVAPPTSSHAADTAADLDLPSVGLPAFTAVGYRVAESDETPVYEGEISEPKAVLPIYQRTAPTDSTLVPVGATPKTSSPFNSLAPSSAPVTLFELRDFLQIGDWRIDPTCKTCSSSHLRISSQATGKTSQIFLNVGTDLPGGKSLNGFDYLTEAQGDYLTGGQGLTYSTQPVVFGDRTVQIQDWRIRQVSSDLLSVTNENGNVSRIYRSDGTVRGNAKEWGGYVIKDLGEPTCAYLTSSFLQIGEWRFGEMDDYSGRTPLSVALPRGFGHLSVTHRSGQTRKTCFELSYVNLYLMHIYLSTAMTYRDDGTIHPGPRHGGYNAWTLVDDEVLAGTKEGC</sequence>
<evidence type="ECO:0000313" key="2">
    <source>
        <dbReference type="EMBL" id="EJK49284.1"/>
    </source>
</evidence>
<gene>
    <name evidence="2" type="ORF">THAOC_31861</name>
</gene>
<evidence type="ECO:0000313" key="3">
    <source>
        <dbReference type="Proteomes" id="UP000266841"/>
    </source>
</evidence>
<keyword evidence="3" id="KW-1185">Reference proteome</keyword>
<dbReference type="EMBL" id="AGNL01044959">
    <property type="protein sequence ID" value="EJK49284.1"/>
    <property type="molecule type" value="Genomic_DNA"/>
</dbReference>
<protein>
    <submittedName>
        <fullName evidence="2">Uncharacterized protein</fullName>
    </submittedName>
</protein>
<accession>K0RAH8</accession>
<dbReference type="AlphaFoldDB" id="K0RAH8"/>
<proteinExistence type="predicted"/>
<feature type="region of interest" description="Disordered" evidence="1">
    <location>
        <begin position="1"/>
        <end position="51"/>
    </location>
</feature>
<evidence type="ECO:0000256" key="1">
    <source>
        <dbReference type="SAM" id="MobiDB-lite"/>
    </source>
</evidence>